<dbReference type="eggNOG" id="ENOG503179Q">
    <property type="taxonomic scope" value="Bacteria"/>
</dbReference>
<dbReference type="AlphaFoldDB" id="A0A1E3EUM8"/>
<dbReference type="OrthoDB" id="8241550at2"/>
<evidence type="ECO:0000313" key="2">
    <source>
        <dbReference type="EMBL" id="TKV82417.1"/>
    </source>
</evidence>
<sequence length="70" mass="7789">MGRFKNSRLARMSSGHYCLIRDLGLVKGGKGLRHHEVIIDFSWRGLLKLALSAGAGVLRRRASVRIETAE</sequence>
<accession>A0A1E3EUM8</accession>
<evidence type="ECO:0000313" key="3">
    <source>
        <dbReference type="Proteomes" id="UP000305095"/>
    </source>
</evidence>
<reference evidence="2 3" key="1">
    <citation type="submission" date="2019-05" db="EMBL/GenBank/DDBJ databases">
        <title>Draft Genome of Bradyrhizobium elkanii strain SEMIA 938, Used in Commercial Inoculants for Lupinus spp. in Brazil.</title>
        <authorList>
            <person name="Hungria M."/>
            <person name="Delamuta J.R.M."/>
            <person name="Ribeiro R.A."/>
            <person name="Nogueira M.A."/>
        </authorList>
    </citation>
    <scope>NUCLEOTIDE SEQUENCE [LARGE SCALE GENOMIC DNA]</scope>
    <source>
        <strain evidence="2 3">Semia 938</strain>
    </source>
</reference>
<gene>
    <name evidence="2" type="ORF">FDV58_08010</name>
    <name evidence="1" type="ORF">JOH49_006930</name>
</gene>
<organism evidence="1 4">
    <name type="scientific">Bradyrhizobium elkanii</name>
    <dbReference type="NCBI Taxonomy" id="29448"/>
    <lineage>
        <taxon>Bacteria</taxon>
        <taxon>Pseudomonadati</taxon>
        <taxon>Pseudomonadota</taxon>
        <taxon>Alphaproteobacteria</taxon>
        <taxon>Hyphomicrobiales</taxon>
        <taxon>Nitrobacteraceae</taxon>
        <taxon>Bradyrhizobium</taxon>
    </lineage>
</organism>
<dbReference type="Proteomes" id="UP000673383">
    <property type="component" value="Unassembled WGS sequence"/>
</dbReference>
<evidence type="ECO:0000313" key="1">
    <source>
        <dbReference type="EMBL" id="MBP1297177.1"/>
    </source>
</evidence>
<protein>
    <submittedName>
        <fullName evidence="1">Uncharacterized protein</fullName>
    </submittedName>
</protein>
<proteinExistence type="predicted"/>
<reference evidence="1" key="2">
    <citation type="submission" date="2021-02" db="EMBL/GenBank/DDBJ databases">
        <title>Genomic Encyclopedia of Type Strains, Phase IV (KMG-V): Genome sequencing to study the core and pangenomes of soil and plant-associated prokaryotes.</title>
        <authorList>
            <person name="Whitman W."/>
        </authorList>
    </citation>
    <scope>NUCLEOTIDE SEQUENCE</scope>
    <source>
        <strain evidence="1">USDA 406</strain>
    </source>
</reference>
<name>A0A1E3EUM8_BRAEL</name>
<dbReference type="Proteomes" id="UP000305095">
    <property type="component" value="Unassembled WGS sequence"/>
</dbReference>
<dbReference type="EMBL" id="SZZP01000004">
    <property type="protein sequence ID" value="TKV82417.1"/>
    <property type="molecule type" value="Genomic_DNA"/>
</dbReference>
<evidence type="ECO:0000313" key="4">
    <source>
        <dbReference type="Proteomes" id="UP000673383"/>
    </source>
</evidence>
<dbReference type="EMBL" id="JAFICZ010000001">
    <property type="protein sequence ID" value="MBP1297177.1"/>
    <property type="molecule type" value="Genomic_DNA"/>
</dbReference>
<comment type="caution">
    <text evidence="1">The sequence shown here is derived from an EMBL/GenBank/DDBJ whole genome shotgun (WGS) entry which is preliminary data.</text>
</comment>